<reference evidence="2" key="2">
    <citation type="submission" date="2020-09" db="EMBL/GenBank/DDBJ databases">
        <authorList>
            <person name="Sun Q."/>
            <person name="Zhou Y."/>
        </authorList>
    </citation>
    <scope>NUCLEOTIDE SEQUENCE</scope>
    <source>
        <strain evidence="2">CGMCC 4.7430</strain>
    </source>
</reference>
<gene>
    <name evidence="2" type="ORF">GCM10012278_05390</name>
</gene>
<evidence type="ECO:0000313" key="2">
    <source>
        <dbReference type="EMBL" id="GGP01581.1"/>
    </source>
</evidence>
<dbReference type="InterPro" id="IPR011991">
    <property type="entry name" value="ArsR-like_HTH"/>
</dbReference>
<dbReference type="SUPFAM" id="SSF46785">
    <property type="entry name" value="Winged helix' DNA-binding domain"/>
    <property type="match status" value="1"/>
</dbReference>
<proteinExistence type="predicted"/>
<reference evidence="2" key="1">
    <citation type="journal article" date="2014" name="Int. J. Syst. Evol. Microbiol.">
        <title>Complete genome sequence of Corynebacterium casei LMG S-19264T (=DSM 44701T), isolated from a smear-ripened cheese.</title>
        <authorList>
            <consortium name="US DOE Joint Genome Institute (JGI-PGF)"/>
            <person name="Walter F."/>
            <person name="Albersmeier A."/>
            <person name="Kalinowski J."/>
            <person name="Ruckert C."/>
        </authorList>
    </citation>
    <scope>NUCLEOTIDE SEQUENCE</scope>
    <source>
        <strain evidence="2">CGMCC 4.7430</strain>
    </source>
</reference>
<organism evidence="2 3">
    <name type="scientific">Nonomuraea glycinis</name>
    <dbReference type="NCBI Taxonomy" id="2047744"/>
    <lineage>
        <taxon>Bacteria</taxon>
        <taxon>Bacillati</taxon>
        <taxon>Actinomycetota</taxon>
        <taxon>Actinomycetes</taxon>
        <taxon>Streptosporangiales</taxon>
        <taxon>Streptosporangiaceae</taxon>
        <taxon>Nonomuraea</taxon>
    </lineage>
</organism>
<keyword evidence="3" id="KW-1185">Reference proteome</keyword>
<dbReference type="Gene3D" id="1.10.10.10">
    <property type="entry name" value="Winged helix-like DNA-binding domain superfamily/Winged helix DNA-binding domain"/>
    <property type="match status" value="1"/>
</dbReference>
<protein>
    <submittedName>
        <fullName evidence="2">ArsR family transcriptional regulator</fullName>
    </submittedName>
</protein>
<dbReference type="CDD" id="cd00090">
    <property type="entry name" value="HTH_ARSR"/>
    <property type="match status" value="1"/>
</dbReference>
<name>A0A918E2B6_9ACTN</name>
<evidence type="ECO:0000313" key="3">
    <source>
        <dbReference type="Proteomes" id="UP000660745"/>
    </source>
</evidence>
<sequence length="195" mass="21395">MQRPPPPIFPIFRSLITCAVLTHTYVGGGEQSVTELAEAIGTDSGTMTREVFKLEQAGILTSRHVGRTKLVRANRTAPFYEPLRDLVTITLGPAQVLAEELGHIDGIEEAAIFGSWAARMRGEPGPAPVDIDLLVIGRPDRDDLHDATARARSRLAREVNTVVVTSARWQANEDGFIRELHNRPRVTLRLAVGDT</sequence>
<dbReference type="Proteomes" id="UP000660745">
    <property type="component" value="Unassembled WGS sequence"/>
</dbReference>
<dbReference type="Gene3D" id="3.30.460.10">
    <property type="entry name" value="Beta Polymerase, domain 2"/>
    <property type="match status" value="1"/>
</dbReference>
<accession>A0A918E2B6</accession>
<evidence type="ECO:0000259" key="1">
    <source>
        <dbReference type="Pfam" id="PF01047"/>
    </source>
</evidence>
<dbReference type="GO" id="GO:0003700">
    <property type="term" value="F:DNA-binding transcription factor activity"/>
    <property type="evidence" value="ECO:0007669"/>
    <property type="project" value="InterPro"/>
</dbReference>
<feature type="domain" description="HTH marR-type" evidence="1">
    <location>
        <begin position="29"/>
        <end position="63"/>
    </location>
</feature>
<comment type="caution">
    <text evidence="2">The sequence shown here is derived from an EMBL/GenBank/DDBJ whole genome shotgun (WGS) entry which is preliminary data.</text>
</comment>
<dbReference type="AlphaFoldDB" id="A0A918E2B6"/>
<dbReference type="CDD" id="cd05403">
    <property type="entry name" value="NT_KNTase_like"/>
    <property type="match status" value="1"/>
</dbReference>
<dbReference type="InterPro" id="IPR036388">
    <property type="entry name" value="WH-like_DNA-bd_sf"/>
</dbReference>
<dbReference type="InterPro" id="IPR000835">
    <property type="entry name" value="HTH_MarR-typ"/>
</dbReference>
<dbReference type="EMBL" id="BMNK01000001">
    <property type="protein sequence ID" value="GGP01581.1"/>
    <property type="molecule type" value="Genomic_DNA"/>
</dbReference>
<dbReference type="Pfam" id="PF01047">
    <property type="entry name" value="MarR"/>
    <property type="match status" value="1"/>
</dbReference>
<dbReference type="InterPro" id="IPR043519">
    <property type="entry name" value="NT_sf"/>
</dbReference>
<dbReference type="InterPro" id="IPR036390">
    <property type="entry name" value="WH_DNA-bd_sf"/>
</dbReference>